<evidence type="ECO:0000313" key="2">
    <source>
        <dbReference type="EMBL" id="PSN73540.1"/>
    </source>
</evidence>
<dbReference type="AlphaFoldDB" id="A0A2T2P771"/>
<accession>A0A2T2P771</accession>
<organism evidence="2 3">
    <name type="scientific">Corynespora cassiicola Philippines</name>
    <dbReference type="NCBI Taxonomy" id="1448308"/>
    <lineage>
        <taxon>Eukaryota</taxon>
        <taxon>Fungi</taxon>
        <taxon>Dikarya</taxon>
        <taxon>Ascomycota</taxon>
        <taxon>Pezizomycotina</taxon>
        <taxon>Dothideomycetes</taxon>
        <taxon>Pleosporomycetidae</taxon>
        <taxon>Pleosporales</taxon>
        <taxon>Corynesporascaceae</taxon>
        <taxon>Corynespora</taxon>
    </lineage>
</organism>
<feature type="compositionally biased region" description="Basic and acidic residues" evidence="1">
    <location>
        <begin position="20"/>
        <end position="35"/>
    </location>
</feature>
<dbReference type="EMBL" id="KZ678129">
    <property type="protein sequence ID" value="PSN73540.1"/>
    <property type="molecule type" value="Genomic_DNA"/>
</dbReference>
<gene>
    <name evidence="2" type="ORF">BS50DRAFT_569062</name>
</gene>
<feature type="region of interest" description="Disordered" evidence="1">
    <location>
        <begin position="1"/>
        <end position="51"/>
    </location>
</feature>
<reference evidence="2 3" key="1">
    <citation type="journal article" date="2018" name="Front. Microbiol.">
        <title>Genome-Wide Analysis of Corynespora cassiicola Leaf Fall Disease Putative Effectors.</title>
        <authorList>
            <person name="Lopez D."/>
            <person name="Ribeiro S."/>
            <person name="Label P."/>
            <person name="Fumanal B."/>
            <person name="Venisse J.S."/>
            <person name="Kohler A."/>
            <person name="de Oliveira R.R."/>
            <person name="Labutti K."/>
            <person name="Lipzen A."/>
            <person name="Lail K."/>
            <person name="Bauer D."/>
            <person name="Ohm R.A."/>
            <person name="Barry K.W."/>
            <person name="Spatafora J."/>
            <person name="Grigoriev I.V."/>
            <person name="Martin F.M."/>
            <person name="Pujade-Renaud V."/>
        </authorList>
    </citation>
    <scope>NUCLEOTIDE SEQUENCE [LARGE SCALE GENOMIC DNA]</scope>
    <source>
        <strain evidence="2 3">Philippines</strain>
    </source>
</reference>
<keyword evidence="3" id="KW-1185">Reference proteome</keyword>
<protein>
    <submittedName>
        <fullName evidence="2">Uncharacterized protein</fullName>
    </submittedName>
</protein>
<evidence type="ECO:0000313" key="3">
    <source>
        <dbReference type="Proteomes" id="UP000240883"/>
    </source>
</evidence>
<proteinExistence type="predicted"/>
<name>A0A2T2P771_CORCC</name>
<sequence>MLATTRCAGFTTQLATVPRPRTDTHPSFRCVKRDPNPSPPSPGAPSRGPEKVYSARYRCRPTRARCARLIGGGPCDAMRCCGRAHLARRREGGGAVFSDA</sequence>
<evidence type="ECO:0000256" key="1">
    <source>
        <dbReference type="SAM" id="MobiDB-lite"/>
    </source>
</evidence>
<dbReference type="Proteomes" id="UP000240883">
    <property type="component" value="Unassembled WGS sequence"/>
</dbReference>